<dbReference type="AlphaFoldDB" id="A0A0F9DKC1"/>
<sequence>MAELRDFSLDELKQAVTAAEEQGQEVSSLTTEANLLDKFSEGIESAGLVQEADNSKIILLCALSARLDSPVSLTVQGNSSSGKNYIMESVTRFLPKEFFILKTGMSSKALMHLGSDEVKHKALFIAEYEGVKDADFSIRTLQSEGRIEWTFVDTTKSGLKAVTKITEGPVAFIQATTRNILHEENETRQLFIRADESPEQTKIIIRRQAINYMNGVKPGSEYYESVFKPWRVFFGNLKPMPIKIPFAQDIGADFAIDRLRSRRDFPKLMEMIKVSAFLHQNLREQKDGFLIVSNDDLNMVKPLFDYCMSQIPEQKIFILINAVKKIELEDGYKVSDLLEEMKMGRTSATEINRRAEEKGYVSEVEGRRGYYKLMSICRTTYKDLLIQSEQI</sequence>
<dbReference type="EMBL" id="LAZR01028576">
    <property type="protein sequence ID" value="KKL62173.1"/>
    <property type="molecule type" value="Genomic_DNA"/>
</dbReference>
<comment type="caution">
    <text evidence="1">The sequence shown here is derived from an EMBL/GenBank/DDBJ whole genome shotgun (WGS) entry which is preliminary data.</text>
</comment>
<evidence type="ECO:0000313" key="1">
    <source>
        <dbReference type="EMBL" id="KKL62173.1"/>
    </source>
</evidence>
<accession>A0A0F9DKC1</accession>
<evidence type="ECO:0008006" key="2">
    <source>
        <dbReference type="Google" id="ProtNLM"/>
    </source>
</evidence>
<organism evidence="1">
    <name type="scientific">marine sediment metagenome</name>
    <dbReference type="NCBI Taxonomy" id="412755"/>
    <lineage>
        <taxon>unclassified sequences</taxon>
        <taxon>metagenomes</taxon>
        <taxon>ecological metagenomes</taxon>
    </lineage>
</organism>
<reference evidence="1" key="1">
    <citation type="journal article" date="2015" name="Nature">
        <title>Complex archaea that bridge the gap between prokaryotes and eukaryotes.</title>
        <authorList>
            <person name="Spang A."/>
            <person name="Saw J.H."/>
            <person name="Jorgensen S.L."/>
            <person name="Zaremba-Niedzwiedzka K."/>
            <person name="Martijn J."/>
            <person name="Lind A.E."/>
            <person name="van Eijk R."/>
            <person name="Schleper C."/>
            <person name="Guy L."/>
            <person name="Ettema T.J."/>
        </authorList>
    </citation>
    <scope>NUCLEOTIDE SEQUENCE</scope>
</reference>
<name>A0A0F9DKC1_9ZZZZ</name>
<proteinExistence type="predicted"/>
<gene>
    <name evidence="1" type="ORF">LCGC14_2187850</name>
</gene>
<protein>
    <recommendedName>
        <fullName evidence="2">DNA primase</fullName>
    </recommendedName>
</protein>